<dbReference type="InterPro" id="IPR011606">
    <property type="entry name" value="Brnchd-chn_aa_trnsp_permease"/>
</dbReference>
<dbReference type="AlphaFoldDB" id="A0A6M6JLZ9"/>
<evidence type="ECO:0000256" key="3">
    <source>
        <dbReference type="ARBA" id="ARBA00022448"/>
    </source>
</evidence>
<dbReference type="PANTHER" id="PTHR34979">
    <property type="entry name" value="INNER MEMBRANE PROTEIN YGAZ"/>
    <property type="match status" value="1"/>
</dbReference>
<evidence type="ECO:0000256" key="6">
    <source>
        <dbReference type="ARBA" id="ARBA00022989"/>
    </source>
</evidence>
<dbReference type="GO" id="GO:0005886">
    <property type="term" value="C:plasma membrane"/>
    <property type="evidence" value="ECO:0007669"/>
    <property type="project" value="UniProtKB-SubCell"/>
</dbReference>
<name>A0A6M6JLZ9_9PSEU</name>
<evidence type="ECO:0000256" key="8">
    <source>
        <dbReference type="SAM" id="Phobius"/>
    </source>
</evidence>
<gene>
    <name evidence="9" type="ORF">HOP40_17825</name>
</gene>
<keyword evidence="5 8" id="KW-0812">Transmembrane</keyword>
<evidence type="ECO:0000313" key="10">
    <source>
        <dbReference type="Proteomes" id="UP000505377"/>
    </source>
</evidence>
<feature type="transmembrane region" description="Helical" evidence="8">
    <location>
        <begin position="74"/>
        <end position="96"/>
    </location>
</feature>
<dbReference type="PANTHER" id="PTHR34979:SF1">
    <property type="entry name" value="INNER MEMBRANE PROTEIN YGAZ"/>
    <property type="match status" value="1"/>
</dbReference>
<comment type="similarity">
    <text evidence="2">Belongs to the AzlC family.</text>
</comment>
<feature type="transmembrane region" description="Helical" evidence="8">
    <location>
        <begin position="205"/>
        <end position="232"/>
    </location>
</feature>
<feature type="transmembrane region" description="Helical" evidence="8">
    <location>
        <begin position="20"/>
        <end position="39"/>
    </location>
</feature>
<dbReference type="Proteomes" id="UP000505377">
    <property type="component" value="Chromosome"/>
</dbReference>
<organism evidence="9 10">
    <name type="scientific">Pseudonocardia broussonetiae</name>
    <dbReference type="NCBI Taxonomy" id="2736640"/>
    <lineage>
        <taxon>Bacteria</taxon>
        <taxon>Bacillati</taxon>
        <taxon>Actinomycetota</taxon>
        <taxon>Actinomycetes</taxon>
        <taxon>Pseudonocardiales</taxon>
        <taxon>Pseudonocardiaceae</taxon>
        <taxon>Pseudonocardia</taxon>
    </lineage>
</organism>
<evidence type="ECO:0000256" key="4">
    <source>
        <dbReference type="ARBA" id="ARBA00022475"/>
    </source>
</evidence>
<accession>A0A6M6JLZ9</accession>
<feature type="transmembrane region" description="Helical" evidence="8">
    <location>
        <begin position="140"/>
        <end position="167"/>
    </location>
</feature>
<keyword evidence="4" id="KW-1003">Cell membrane</keyword>
<keyword evidence="7 8" id="KW-0472">Membrane</keyword>
<keyword evidence="6 8" id="KW-1133">Transmembrane helix</keyword>
<evidence type="ECO:0000256" key="5">
    <source>
        <dbReference type="ARBA" id="ARBA00022692"/>
    </source>
</evidence>
<evidence type="ECO:0000313" key="9">
    <source>
        <dbReference type="EMBL" id="QJY47439.1"/>
    </source>
</evidence>
<dbReference type="EMBL" id="CP053564">
    <property type="protein sequence ID" value="QJY47439.1"/>
    <property type="molecule type" value="Genomic_DNA"/>
</dbReference>
<protein>
    <submittedName>
        <fullName evidence="9">AzlC family ABC transporter permease</fullName>
    </submittedName>
</protein>
<evidence type="ECO:0000256" key="7">
    <source>
        <dbReference type="ARBA" id="ARBA00023136"/>
    </source>
</evidence>
<feature type="transmembrane region" description="Helical" evidence="8">
    <location>
        <begin position="179"/>
        <end position="199"/>
    </location>
</feature>
<keyword evidence="10" id="KW-1185">Reference proteome</keyword>
<evidence type="ECO:0000256" key="1">
    <source>
        <dbReference type="ARBA" id="ARBA00004651"/>
    </source>
</evidence>
<sequence length="242" mass="23803">MSAPANPAVAAQLRRGARDTVAVIVAYLPFGMAVGAALAHADVPPLVAWASSPLLFGGAGQLLAVQLLGAGAGAVVTVSAVLVVNARFLLYGAALAPHVADWPRRTRWAAAHLLADPVYALVAARFAGPAGSGPPRERRAYYAGVGVTLWVVWSLVTGLGMLLAGALPAGLRLDDAAPLTFLLLLLPMLGTRAAVVAAASGGLAAAAVLALPLGLDVLVGAAAGVAAGALAARSGAAGGPRG</sequence>
<dbReference type="Pfam" id="PF03591">
    <property type="entry name" value="AzlC"/>
    <property type="match status" value="1"/>
</dbReference>
<keyword evidence="3" id="KW-0813">Transport</keyword>
<reference evidence="9 10" key="1">
    <citation type="submission" date="2020-05" db="EMBL/GenBank/DDBJ databases">
        <authorList>
            <person name="Mo P."/>
        </authorList>
    </citation>
    <scope>NUCLEOTIDE SEQUENCE [LARGE SCALE GENOMIC DNA]</scope>
    <source>
        <strain evidence="9 10">Gen01</strain>
    </source>
</reference>
<evidence type="ECO:0000256" key="2">
    <source>
        <dbReference type="ARBA" id="ARBA00010735"/>
    </source>
</evidence>
<dbReference type="RefSeq" id="WP_172160042.1">
    <property type="nucleotide sequence ID" value="NZ_CP053564.1"/>
</dbReference>
<proteinExistence type="inferred from homology"/>
<dbReference type="GO" id="GO:1903785">
    <property type="term" value="P:L-valine transmembrane transport"/>
    <property type="evidence" value="ECO:0007669"/>
    <property type="project" value="TreeGrafter"/>
</dbReference>
<dbReference type="KEGG" id="pbro:HOP40_17825"/>
<comment type="subcellular location">
    <subcellularLocation>
        <location evidence="1">Cell membrane</location>
        <topology evidence="1">Multi-pass membrane protein</topology>
    </subcellularLocation>
</comment>